<dbReference type="InterPro" id="IPR036779">
    <property type="entry name" value="LysM_dom_sf"/>
</dbReference>
<dbReference type="KEGG" id="aum:AURMO_00636"/>
<feature type="domain" description="LysM" evidence="1">
    <location>
        <begin position="144"/>
        <end position="188"/>
    </location>
</feature>
<dbReference type="GO" id="GO:0008932">
    <property type="term" value="F:lytic endotransglycosylase activity"/>
    <property type="evidence" value="ECO:0007669"/>
    <property type="project" value="TreeGrafter"/>
</dbReference>
<name>A0A2Z3RWN5_9MICO</name>
<sequence length="203" mass="21098" precursor="true">MSGRNYRSNHEALSSATLPKARKIKKIAAIPVALAAVTSMIFTAQSASADQLPKVDKLPKANAGNSPQQSSVTHSTAAVLRANKYTVVAGDTLRSIAQLHGISSAELLAANGLSWKTMMFAGQQLNIPASTSGTESAEVGESITRHNVSSGETLEAIARSYGVQPRAIMTANGLDRSSRLVVGQRLVIPDAGLMSSMPAVASA</sequence>
<protein>
    <submittedName>
        <fullName evidence="2">Membrane-bound lytic murein transglycosylase D</fullName>
        <ecNumber evidence="2">4.2.2.-</ecNumber>
    </submittedName>
</protein>
<dbReference type="CDD" id="cd00118">
    <property type="entry name" value="LysM"/>
    <property type="match status" value="2"/>
</dbReference>
<dbReference type="OrthoDB" id="5171895at2"/>
<dbReference type="InterPro" id="IPR018392">
    <property type="entry name" value="LysM"/>
</dbReference>
<evidence type="ECO:0000259" key="1">
    <source>
        <dbReference type="PROSITE" id="PS51782"/>
    </source>
</evidence>
<dbReference type="PANTHER" id="PTHR33734">
    <property type="entry name" value="LYSM DOMAIN-CONTAINING GPI-ANCHORED PROTEIN 2"/>
    <property type="match status" value="1"/>
</dbReference>
<dbReference type="PANTHER" id="PTHR33734:SF22">
    <property type="entry name" value="MEMBRANE-BOUND LYTIC MUREIN TRANSGLYCOSYLASE D"/>
    <property type="match status" value="1"/>
</dbReference>
<accession>A0A2Z3RWN5</accession>
<gene>
    <name evidence="2" type="ORF">AURMO_00636</name>
</gene>
<dbReference type="Proteomes" id="UP000246894">
    <property type="component" value="Chromosome"/>
</dbReference>
<dbReference type="PROSITE" id="PS51782">
    <property type="entry name" value="LYSM"/>
    <property type="match status" value="2"/>
</dbReference>
<dbReference type="SUPFAM" id="SSF54106">
    <property type="entry name" value="LysM domain"/>
    <property type="match status" value="2"/>
</dbReference>
<reference evidence="2 3" key="1">
    <citation type="submission" date="2017-10" db="EMBL/GenBank/DDBJ databases">
        <title>Genome of an Actinobacterium that displays light-enhanced growth.</title>
        <authorList>
            <person name="Maresca J.A."/>
            <person name="Hempel P."/>
            <person name="Shevchenko O."/>
            <person name="Miller K.J."/>
            <person name="Hahn M.W."/>
        </authorList>
    </citation>
    <scope>NUCLEOTIDE SEQUENCE [LARGE SCALE GENOMIC DNA]</scope>
    <source>
        <strain evidence="2 3">MWH-Mo1</strain>
    </source>
</reference>
<evidence type="ECO:0000313" key="2">
    <source>
        <dbReference type="EMBL" id="AWR21247.1"/>
    </source>
</evidence>
<dbReference type="AlphaFoldDB" id="A0A2Z3RWN5"/>
<dbReference type="Pfam" id="PF01476">
    <property type="entry name" value="LysM"/>
    <property type="match status" value="2"/>
</dbReference>
<dbReference type="EMBL" id="CP023994">
    <property type="protein sequence ID" value="AWR21247.1"/>
    <property type="molecule type" value="Genomic_DNA"/>
</dbReference>
<dbReference type="Gene3D" id="3.10.350.10">
    <property type="entry name" value="LysM domain"/>
    <property type="match status" value="2"/>
</dbReference>
<dbReference type="EC" id="4.2.2.-" evidence="2"/>
<keyword evidence="3" id="KW-1185">Reference proteome</keyword>
<dbReference type="SMART" id="SM00257">
    <property type="entry name" value="LysM"/>
    <property type="match status" value="2"/>
</dbReference>
<feature type="domain" description="LysM" evidence="1">
    <location>
        <begin position="83"/>
        <end position="127"/>
    </location>
</feature>
<keyword evidence="2" id="KW-0456">Lyase</keyword>
<evidence type="ECO:0000313" key="3">
    <source>
        <dbReference type="Proteomes" id="UP000246894"/>
    </source>
</evidence>
<proteinExistence type="predicted"/>
<dbReference type="RefSeq" id="WP_110233108.1">
    <property type="nucleotide sequence ID" value="NZ_CP023994.1"/>
</dbReference>
<organism evidence="2 3">
    <name type="scientific">Aurantimicrobium photophilum</name>
    <dbReference type="NCBI Taxonomy" id="1987356"/>
    <lineage>
        <taxon>Bacteria</taxon>
        <taxon>Bacillati</taxon>
        <taxon>Actinomycetota</taxon>
        <taxon>Actinomycetes</taxon>
        <taxon>Micrococcales</taxon>
        <taxon>Microbacteriaceae</taxon>
        <taxon>Aurantimicrobium</taxon>
    </lineage>
</organism>